<reference evidence="1 2" key="1">
    <citation type="journal article" date="2018" name="MBio">
        <title>Comparative Genomics Reveals the Core Gene Toolbox for the Fungus-Insect Symbiosis.</title>
        <authorList>
            <person name="Wang Y."/>
            <person name="Stata M."/>
            <person name="Wang W."/>
            <person name="Stajich J.E."/>
            <person name="White M.M."/>
            <person name="Moncalvo J.M."/>
        </authorList>
    </citation>
    <scope>NUCLEOTIDE SEQUENCE [LARGE SCALE GENOMIC DNA]</scope>
    <source>
        <strain evidence="1 2">SWE-8-4</strain>
    </source>
</reference>
<organism evidence="1 2">
    <name type="scientific">Smittium simulii</name>
    <dbReference type="NCBI Taxonomy" id="133385"/>
    <lineage>
        <taxon>Eukaryota</taxon>
        <taxon>Fungi</taxon>
        <taxon>Fungi incertae sedis</taxon>
        <taxon>Zoopagomycota</taxon>
        <taxon>Kickxellomycotina</taxon>
        <taxon>Harpellomycetes</taxon>
        <taxon>Harpellales</taxon>
        <taxon>Legeriomycetaceae</taxon>
        <taxon>Smittium</taxon>
    </lineage>
</organism>
<dbReference type="EMBL" id="MBFR01000003">
    <property type="protein sequence ID" value="PVU98124.1"/>
    <property type="molecule type" value="Genomic_DNA"/>
</dbReference>
<comment type="caution">
    <text evidence="1">The sequence shown here is derived from an EMBL/GenBank/DDBJ whole genome shotgun (WGS) entry which is preliminary data.</text>
</comment>
<dbReference type="AlphaFoldDB" id="A0A2T9Z0S0"/>
<protein>
    <submittedName>
        <fullName evidence="1">Uncharacterized protein</fullName>
    </submittedName>
</protein>
<proteinExistence type="predicted"/>
<keyword evidence="2" id="KW-1185">Reference proteome</keyword>
<dbReference type="STRING" id="133385.A0A2T9Z0S0"/>
<evidence type="ECO:0000313" key="2">
    <source>
        <dbReference type="Proteomes" id="UP000245383"/>
    </source>
</evidence>
<name>A0A2T9Z0S0_9FUNG</name>
<dbReference type="Proteomes" id="UP000245383">
    <property type="component" value="Unassembled WGS sequence"/>
</dbReference>
<gene>
    <name evidence="1" type="ORF">BB561_000124</name>
</gene>
<evidence type="ECO:0000313" key="1">
    <source>
        <dbReference type="EMBL" id="PVU98124.1"/>
    </source>
</evidence>
<accession>A0A2T9Z0S0</accession>
<sequence length="244" mass="28200">MFGNLLIIGRSKEKCIEYKEINSKLCQIVLQAQDIEVQHNIISINCISGNKNKLTSYESKNKPTSLDRVCINLHQPCRRTIETDSSNKMVSINRDIQRLDRIFSPFDVDMFLISEQAIIRNQRSDTLWVAMEQSLLLPPVNSNITYHTKRISKKSNNDNNNANVEASEIMPDPKSVKYPLLKNKSSNTISVKRRSRYYLTQKDFMIWRHDIGIAGEITAPDIINYLSKIFIEKKLKQSTTKAYK</sequence>